<protein>
    <submittedName>
        <fullName evidence="1">Uncharacterized protein</fullName>
    </submittedName>
</protein>
<name>A0A1X7VY25_AMPQE</name>
<reference evidence="1" key="1">
    <citation type="submission" date="2017-05" db="UniProtKB">
        <authorList>
            <consortium name="EnsemblMetazoa"/>
        </authorList>
    </citation>
    <scope>IDENTIFICATION</scope>
</reference>
<accession>A0A1X7VY25</accession>
<sequence>MICSVTAFNYKQDNFNFMLQRFLSDEENLRQQDLHVALLAHTCKSYCT</sequence>
<evidence type="ECO:0000313" key="1">
    <source>
        <dbReference type="EnsemblMetazoa" id="Aqu2.1.44339_001"/>
    </source>
</evidence>
<dbReference type="InParanoid" id="A0A1X7VY25"/>
<proteinExistence type="predicted"/>
<dbReference type="EnsemblMetazoa" id="Aqu2.1.44339_001">
    <property type="protein sequence ID" value="Aqu2.1.44339_001"/>
    <property type="gene ID" value="Aqu2.1.44339"/>
</dbReference>
<dbReference type="AlphaFoldDB" id="A0A1X7VY25"/>
<organism evidence="1">
    <name type="scientific">Amphimedon queenslandica</name>
    <name type="common">Sponge</name>
    <dbReference type="NCBI Taxonomy" id="400682"/>
    <lineage>
        <taxon>Eukaryota</taxon>
        <taxon>Metazoa</taxon>
        <taxon>Porifera</taxon>
        <taxon>Demospongiae</taxon>
        <taxon>Heteroscleromorpha</taxon>
        <taxon>Haplosclerida</taxon>
        <taxon>Niphatidae</taxon>
        <taxon>Amphimedon</taxon>
    </lineage>
</organism>